<dbReference type="EMBL" id="LC060252">
    <property type="protein sequence ID" value="BAU04000.1"/>
    <property type="molecule type" value="Genomic_DNA"/>
</dbReference>
<dbReference type="RefSeq" id="WP_003108313.1">
    <property type="nucleotide sequence ID" value="NZ_CP025420.1"/>
</dbReference>
<evidence type="ECO:0000313" key="3">
    <source>
        <dbReference type="EMBL" id="BAU04000.1"/>
    </source>
</evidence>
<dbReference type="PANTHER" id="PTHR23416">
    <property type="entry name" value="SIALIC ACID SYNTHASE-RELATED"/>
    <property type="match status" value="1"/>
</dbReference>
<accession>A0A0S3TG65</accession>
<dbReference type="Pfam" id="PF00132">
    <property type="entry name" value="Hexapep"/>
    <property type="match status" value="1"/>
</dbReference>
<dbReference type="Gene3D" id="2.160.10.10">
    <property type="entry name" value="Hexapeptide repeat proteins"/>
    <property type="match status" value="1"/>
</dbReference>
<dbReference type="InterPro" id="IPR051159">
    <property type="entry name" value="Hexapeptide_acetyltransf"/>
</dbReference>
<organism evidence="3">
    <name type="scientific">Streptococcus parauberis</name>
    <dbReference type="NCBI Taxonomy" id="1348"/>
    <lineage>
        <taxon>Bacteria</taxon>
        <taxon>Bacillati</taxon>
        <taxon>Bacillota</taxon>
        <taxon>Bacilli</taxon>
        <taxon>Lactobacillales</taxon>
        <taxon>Streptococcaceae</taxon>
        <taxon>Streptococcus</taxon>
    </lineage>
</organism>
<evidence type="ECO:0000256" key="1">
    <source>
        <dbReference type="ARBA" id="ARBA00007274"/>
    </source>
</evidence>
<dbReference type="InterPro" id="IPR011004">
    <property type="entry name" value="Trimer_LpxA-like_sf"/>
</dbReference>
<dbReference type="GO" id="GO:0008374">
    <property type="term" value="F:O-acyltransferase activity"/>
    <property type="evidence" value="ECO:0007669"/>
    <property type="project" value="TreeGrafter"/>
</dbReference>
<keyword evidence="2 3" id="KW-0808">Transferase</keyword>
<reference evidence="3" key="1">
    <citation type="journal article" date="2015" name="Fish Pathol.">
        <title>Structure of Genetic Loci for Capsular Polysaccharide Biosynthesis in Streptococcus parauberis isolated from Japanese flounder.</title>
        <authorList>
            <person name="Tu C."/>
            <person name="Suga K."/>
            <person name="Kanai K."/>
        </authorList>
    </citation>
    <scope>NUCLEOTIDE SEQUENCE</scope>
    <source>
        <strain evidence="3">KRS-02083</strain>
    </source>
</reference>
<dbReference type="CDD" id="cd04647">
    <property type="entry name" value="LbH_MAT_like"/>
    <property type="match status" value="1"/>
</dbReference>
<gene>
    <name evidence="3" type="primary">cps1aI</name>
</gene>
<comment type="similarity">
    <text evidence="1">Belongs to the transferase hexapeptide repeat family.</text>
</comment>
<name>A0A0S3TG65_9STRE</name>
<dbReference type="AlphaFoldDB" id="A0A0S3TG65"/>
<proteinExistence type="inferred from homology"/>
<dbReference type="PANTHER" id="PTHR23416:SF23">
    <property type="entry name" value="ACETYLTRANSFERASE C18B11.09C-RELATED"/>
    <property type="match status" value="1"/>
</dbReference>
<dbReference type="GO" id="GO:0005829">
    <property type="term" value="C:cytosol"/>
    <property type="evidence" value="ECO:0007669"/>
    <property type="project" value="TreeGrafter"/>
</dbReference>
<dbReference type="InterPro" id="IPR001451">
    <property type="entry name" value="Hexapep"/>
</dbReference>
<protein>
    <submittedName>
        <fullName evidence="3">Maltose O-acetyltransferase</fullName>
    </submittedName>
</protein>
<sequence>MNKYSRALIDLPTALLKIISLKVVHKNHFKSNKLQFTSPFSEITMDKGAKLEIGNKFRQRSHSRLRVRKDANLKIGNNISLNHGCMIVCRDSISIADGVQFGPNVLLYDHDHDYKTDGGINAGLFKTAPIEIGENVWIGAGSIILKGTKIGANSVVAAGSVVRGVFPENTLVYQERKMVSKNY</sequence>
<dbReference type="SUPFAM" id="SSF51161">
    <property type="entry name" value="Trimeric LpxA-like enzymes"/>
    <property type="match status" value="1"/>
</dbReference>
<evidence type="ECO:0000256" key="2">
    <source>
        <dbReference type="ARBA" id="ARBA00022679"/>
    </source>
</evidence>